<comment type="caution">
    <text evidence="1">The sequence shown here is derived from an EMBL/GenBank/DDBJ whole genome shotgun (WGS) entry which is preliminary data.</text>
</comment>
<organism evidence="1 2">
    <name type="scientific">Candidatus Sungbacteria bacterium RIFCSPLOWO2_12_FULL_41_11</name>
    <dbReference type="NCBI Taxonomy" id="1802286"/>
    <lineage>
        <taxon>Bacteria</taxon>
        <taxon>Candidatus Sungiibacteriota</taxon>
    </lineage>
</organism>
<evidence type="ECO:0008006" key="3">
    <source>
        <dbReference type="Google" id="ProtNLM"/>
    </source>
</evidence>
<dbReference type="AlphaFoldDB" id="A0A1G2LUH4"/>
<accession>A0A1G2LUH4</accession>
<gene>
    <name evidence="1" type="ORF">A3G49_06455</name>
</gene>
<evidence type="ECO:0000313" key="2">
    <source>
        <dbReference type="Proteomes" id="UP000177171"/>
    </source>
</evidence>
<evidence type="ECO:0000313" key="1">
    <source>
        <dbReference type="EMBL" id="OHA14461.1"/>
    </source>
</evidence>
<sequence>MDKQFLYIYIIDLGHGNTSIEQLRETLSSVHGIRGKAFVRNPQTFIVHSETDISELLKNKGFVFTISEKGEVENGPNI</sequence>
<name>A0A1G2LUH4_9BACT</name>
<reference evidence="1 2" key="1">
    <citation type="journal article" date="2016" name="Nat. Commun.">
        <title>Thousands of microbial genomes shed light on interconnected biogeochemical processes in an aquifer system.</title>
        <authorList>
            <person name="Anantharaman K."/>
            <person name="Brown C.T."/>
            <person name="Hug L.A."/>
            <person name="Sharon I."/>
            <person name="Castelle C.J."/>
            <person name="Probst A.J."/>
            <person name="Thomas B.C."/>
            <person name="Singh A."/>
            <person name="Wilkins M.J."/>
            <person name="Karaoz U."/>
            <person name="Brodie E.L."/>
            <person name="Williams K.H."/>
            <person name="Hubbard S.S."/>
            <person name="Banfield J.F."/>
        </authorList>
    </citation>
    <scope>NUCLEOTIDE SEQUENCE [LARGE SCALE GENOMIC DNA]</scope>
</reference>
<dbReference type="Proteomes" id="UP000177171">
    <property type="component" value="Unassembled WGS sequence"/>
</dbReference>
<dbReference type="EMBL" id="MHQY01000007">
    <property type="protein sequence ID" value="OHA14461.1"/>
    <property type="molecule type" value="Genomic_DNA"/>
</dbReference>
<proteinExistence type="predicted"/>
<protein>
    <recommendedName>
        <fullName evidence="3">HMA domain-containing protein</fullName>
    </recommendedName>
</protein>